<dbReference type="Proteomes" id="UP000510621">
    <property type="component" value="Chromosome"/>
</dbReference>
<evidence type="ECO:0000313" key="1">
    <source>
        <dbReference type="EMBL" id="QLQ32074.1"/>
    </source>
</evidence>
<sequence length="113" mass="12511">MVLYHPLLTTPDKATQTAALPFLGEADSQTVHQVWQLVKHICEVPLLDAWQTVVMPLLASLEWLQPLRGFGCNATYVKLGSNIAPGQRQHPLRSLVHRRGCGRMPCLPGQGHP</sequence>
<gene>
    <name evidence="1" type="ORF">HZT40_11295</name>
</gene>
<evidence type="ECO:0000313" key="2">
    <source>
        <dbReference type="Proteomes" id="UP000510621"/>
    </source>
</evidence>
<accession>A0A7L6ASL0</accession>
<dbReference type="AlphaFoldDB" id="A0A7L6ASL0"/>
<dbReference type="KEGG" id="this:HZT40_11295"/>
<keyword evidence="2" id="KW-1185">Reference proteome</keyword>
<proteinExistence type="predicted"/>
<protein>
    <submittedName>
        <fullName evidence="1">Uncharacterized protein</fullName>
    </submittedName>
</protein>
<name>A0A7L6ASL0_9GAMM</name>
<dbReference type="EMBL" id="CP059265">
    <property type="protein sequence ID" value="QLQ32074.1"/>
    <property type="molecule type" value="Genomic_DNA"/>
</dbReference>
<reference evidence="1" key="1">
    <citation type="submission" date="2020-06" db="EMBL/GenBank/DDBJ databases">
        <title>Analysis procedures for assessing recovery of high quality, complete, closed genomes from Nanopore long read metagenome sequencing.</title>
        <authorList>
            <person name="Bessarab I."/>
            <person name="Arumugam K."/>
            <person name="Haryono M."/>
            <person name="Liu X."/>
            <person name="Roy S."/>
            <person name="Zuniga-Montanez R.E."/>
            <person name="Qiu G."/>
            <person name="Drautz-Moses D.I."/>
            <person name="Law Y.Y."/>
            <person name="Wuertz S."/>
            <person name="Lauro F.M."/>
            <person name="Huson D.H."/>
            <person name="Williams R.B."/>
        </authorList>
    </citation>
    <scope>NUCLEOTIDE SEQUENCE [LARGE SCALE GENOMIC DNA]</scope>
    <source>
        <strain evidence="1">SSD2</strain>
    </source>
</reference>
<organism evidence="1 2">
    <name type="scientific">Candidatus Thiothrix singaporensis</name>
    <dbReference type="NCBI Taxonomy" id="2799669"/>
    <lineage>
        <taxon>Bacteria</taxon>
        <taxon>Pseudomonadati</taxon>
        <taxon>Pseudomonadota</taxon>
        <taxon>Gammaproteobacteria</taxon>
        <taxon>Thiotrichales</taxon>
        <taxon>Thiotrichaceae</taxon>
        <taxon>Thiothrix</taxon>
    </lineage>
</organism>